<dbReference type="AlphaFoldDB" id="A0A6J6NSF1"/>
<gene>
    <name evidence="1" type="ORF">UFOPK2579_00315</name>
</gene>
<evidence type="ECO:0000313" key="1">
    <source>
        <dbReference type="EMBL" id="CAB4689559.1"/>
    </source>
</evidence>
<protein>
    <submittedName>
        <fullName evidence="1">Unannotated protein</fullName>
    </submittedName>
</protein>
<sequence>MTCAWTQTRFPYAEPATFHGVAEAGTVSRVGHSVAAASTVAQAYWIDAPGGRPVASSIPVSVWPTFTVPVKVGVARVMVPVSTGPSAAVPGVSL</sequence>
<proteinExistence type="predicted"/>
<dbReference type="EMBL" id="CAEZXR010000023">
    <property type="protein sequence ID" value="CAB4689559.1"/>
    <property type="molecule type" value="Genomic_DNA"/>
</dbReference>
<reference evidence="1" key="1">
    <citation type="submission" date="2020-05" db="EMBL/GenBank/DDBJ databases">
        <authorList>
            <person name="Chiriac C."/>
            <person name="Salcher M."/>
            <person name="Ghai R."/>
            <person name="Kavagutti S V."/>
        </authorList>
    </citation>
    <scope>NUCLEOTIDE SEQUENCE</scope>
</reference>
<name>A0A6J6NSF1_9ZZZZ</name>
<organism evidence="1">
    <name type="scientific">freshwater metagenome</name>
    <dbReference type="NCBI Taxonomy" id="449393"/>
    <lineage>
        <taxon>unclassified sequences</taxon>
        <taxon>metagenomes</taxon>
        <taxon>ecological metagenomes</taxon>
    </lineage>
</organism>
<accession>A0A6J6NSF1</accession>